<dbReference type="SUPFAM" id="SSF55729">
    <property type="entry name" value="Acyl-CoA N-acyltransferases (Nat)"/>
    <property type="match status" value="1"/>
</dbReference>
<dbReference type="GO" id="GO:0016747">
    <property type="term" value="F:acyltransferase activity, transferring groups other than amino-acyl groups"/>
    <property type="evidence" value="ECO:0007669"/>
    <property type="project" value="InterPro"/>
</dbReference>
<organism evidence="2 3">
    <name type="scientific">Hungatella hathewayi WAL-18680</name>
    <dbReference type="NCBI Taxonomy" id="742737"/>
    <lineage>
        <taxon>Bacteria</taxon>
        <taxon>Bacillati</taxon>
        <taxon>Bacillota</taxon>
        <taxon>Clostridia</taxon>
        <taxon>Lachnospirales</taxon>
        <taxon>Lachnospiraceae</taxon>
        <taxon>Hungatella</taxon>
    </lineage>
</organism>
<sequence>MREERKIIVDGQVHTVLISDEQEALLAAHAAGRAIVGFWDRKSGGESVDLSPARYVVESPADVDEEYLEQVVRRTIGLPWIIGTTERLAIREFTVDDISTVPQEEGDTPEDEIFYTPEKLKEYIRCQYGFYQYGIWALIRKSDGRLVGKAGVANYTPEDGIPGVELGYHIFSPYRNQGYAVEACREILSYAAAHLDCPIYARIDASNEASIRVAASCGFQFNKKVCNESGQYSCLYVWSC</sequence>
<dbReference type="InterPro" id="IPR051531">
    <property type="entry name" value="N-acetyltransferase"/>
</dbReference>
<dbReference type="EMBL" id="ADLN01000003">
    <property type="protein sequence ID" value="EHI61394.1"/>
    <property type="molecule type" value="Genomic_DNA"/>
</dbReference>
<keyword evidence="3" id="KW-1185">Reference proteome</keyword>
<reference evidence="2 3" key="1">
    <citation type="submission" date="2011-08" db="EMBL/GenBank/DDBJ databases">
        <title>The Genome Sequence of Clostridium hathewayi WAL-18680.</title>
        <authorList>
            <consortium name="The Broad Institute Genome Sequencing Platform"/>
            <person name="Earl A."/>
            <person name="Ward D."/>
            <person name="Feldgarden M."/>
            <person name="Gevers D."/>
            <person name="Finegold S.M."/>
            <person name="Summanen P.H."/>
            <person name="Molitoris D.R."/>
            <person name="Song M."/>
            <person name="Daigneault M."/>
            <person name="Allen-Vercoe E."/>
            <person name="Young S.K."/>
            <person name="Zeng Q."/>
            <person name="Gargeya S."/>
            <person name="Fitzgerald M."/>
            <person name="Haas B."/>
            <person name="Abouelleil A."/>
            <person name="Alvarado L."/>
            <person name="Arachchi H.M."/>
            <person name="Berlin A."/>
            <person name="Brown A."/>
            <person name="Chapman S.B."/>
            <person name="Chen Z."/>
            <person name="Dunbar C."/>
            <person name="Freedman E."/>
            <person name="Gearin G."/>
            <person name="Gellesch M."/>
            <person name="Goldberg J."/>
            <person name="Griggs A."/>
            <person name="Gujja S."/>
            <person name="Heiman D."/>
            <person name="Howarth C."/>
            <person name="Larson L."/>
            <person name="Lui A."/>
            <person name="MacDonald P.J.P."/>
            <person name="Montmayeur A."/>
            <person name="Murphy C."/>
            <person name="Neiman D."/>
            <person name="Pearson M."/>
            <person name="Priest M."/>
            <person name="Roberts A."/>
            <person name="Saif S."/>
            <person name="Shea T."/>
            <person name="Shenoy N."/>
            <person name="Sisk P."/>
            <person name="Stolte C."/>
            <person name="Sykes S."/>
            <person name="Wortman J."/>
            <person name="Nusbaum C."/>
            <person name="Birren B."/>
        </authorList>
    </citation>
    <scope>NUCLEOTIDE SEQUENCE [LARGE SCALE GENOMIC DNA]</scope>
    <source>
        <strain evidence="2 3">WAL-18680</strain>
    </source>
</reference>
<accession>G5IAP9</accession>
<dbReference type="OrthoDB" id="9798081at2"/>
<dbReference type="Proteomes" id="UP000005384">
    <property type="component" value="Unassembled WGS sequence"/>
</dbReference>
<dbReference type="AlphaFoldDB" id="G5IAP9"/>
<comment type="caution">
    <text evidence="2">The sequence shown here is derived from an EMBL/GenBank/DDBJ whole genome shotgun (WGS) entry which is preliminary data.</text>
</comment>
<dbReference type="InterPro" id="IPR016181">
    <property type="entry name" value="Acyl_CoA_acyltransferase"/>
</dbReference>
<evidence type="ECO:0000313" key="3">
    <source>
        <dbReference type="Proteomes" id="UP000005384"/>
    </source>
</evidence>
<evidence type="ECO:0000313" key="2">
    <source>
        <dbReference type="EMBL" id="EHI61394.1"/>
    </source>
</evidence>
<name>G5IAP9_9FIRM</name>
<protein>
    <recommendedName>
        <fullName evidence="1">N-acetyltransferase domain-containing protein</fullName>
    </recommendedName>
</protein>
<dbReference type="RefSeq" id="WP_006778560.1">
    <property type="nucleotide sequence ID" value="NZ_CP040506.1"/>
</dbReference>
<gene>
    <name evidence="2" type="ORF">HMPREF9473_00576</name>
</gene>
<dbReference type="PANTHER" id="PTHR43792:SF1">
    <property type="entry name" value="N-ACETYLTRANSFERASE DOMAIN-CONTAINING PROTEIN"/>
    <property type="match status" value="1"/>
</dbReference>
<dbReference type="HOGENOM" id="CLU_076559_1_0_9"/>
<dbReference type="PANTHER" id="PTHR43792">
    <property type="entry name" value="GNAT FAMILY, PUTATIVE (AFU_ORTHOLOGUE AFUA_3G00765)-RELATED-RELATED"/>
    <property type="match status" value="1"/>
</dbReference>
<dbReference type="Gene3D" id="3.40.630.30">
    <property type="match status" value="1"/>
</dbReference>
<dbReference type="PROSITE" id="PS51186">
    <property type="entry name" value="GNAT"/>
    <property type="match status" value="1"/>
</dbReference>
<proteinExistence type="predicted"/>
<feature type="domain" description="N-acetyltransferase" evidence="1">
    <location>
        <begin position="88"/>
        <end position="240"/>
    </location>
</feature>
<dbReference type="InterPro" id="IPR000182">
    <property type="entry name" value="GNAT_dom"/>
</dbReference>
<dbReference type="Pfam" id="PF13302">
    <property type="entry name" value="Acetyltransf_3"/>
    <property type="match status" value="1"/>
</dbReference>
<evidence type="ECO:0000259" key="1">
    <source>
        <dbReference type="PROSITE" id="PS51186"/>
    </source>
</evidence>